<reference evidence="1 2" key="1">
    <citation type="submission" date="2021-01" db="EMBL/GenBank/DDBJ databases">
        <title>Whole genome shotgun sequence of Catellatospora citrea NBRC 14495.</title>
        <authorList>
            <person name="Komaki H."/>
            <person name="Tamura T."/>
        </authorList>
    </citation>
    <scope>NUCLEOTIDE SEQUENCE [LARGE SCALE GENOMIC DNA]</scope>
    <source>
        <strain evidence="1 2">NBRC 14495</strain>
    </source>
</reference>
<name>A0A8J3KJ38_9ACTN</name>
<comment type="caution">
    <text evidence="1">The sequence shown here is derived from an EMBL/GenBank/DDBJ whole genome shotgun (WGS) entry which is preliminary data.</text>
</comment>
<dbReference type="AlphaFoldDB" id="A0A8J3KJ38"/>
<evidence type="ECO:0000313" key="2">
    <source>
        <dbReference type="Proteomes" id="UP000659904"/>
    </source>
</evidence>
<evidence type="ECO:0000313" key="1">
    <source>
        <dbReference type="EMBL" id="GIF98073.1"/>
    </source>
</evidence>
<organism evidence="1 2">
    <name type="scientific">Catellatospora citrea</name>
    <dbReference type="NCBI Taxonomy" id="53366"/>
    <lineage>
        <taxon>Bacteria</taxon>
        <taxon>Bacillati</taxon>
        <taxon>Actinomycetota</taxon>
        <taxon>Actinomycetes</taxon>
        <taxon>Micromonosporales</taxon>
        <taxon>Micromonosporaceae</taxon>
        <taxon>Catellatospora</taxon>
    </lineage>
</organism>
<keyword evidence="2" id="KW-1185">Reference proteome</keyword>
<accession>A0A8J3KJ38</accession>
<gene>
    <name evidence="1" type="ORF">Cci01nite_31670</name>
</gene>
<dbReference type="EMBL" id="BONH01000012">
    <property type="protein sequence ID" value="GIF98073.1"/>
    <property type="molecule type" value="Genomic_DNA"/>
</dbReference>
<protein>
    <submittedName>
        <fullName evidence="1">Uncharacterized protein</fullName>
    </submittedName>
</protein>
<proteinExistence type="predicted"/>
<dbReference type="Proteomes" id="UP000659904">
    <property type="component" value="Unassembled WGS sequence"/>
</dbReference>
<sequence length="66" mass="7535">MDFADVITFAYVQLNGFRLPAYYGFEGVSAGQLVHYEVDIILRVKIVVMRFVVSAEFLLGRLSLFE</sequence>